<evidence type="ECO:0000313" key="2">
    <source>
        <dbReference type="Proteomes" id="UP001162881"/>
    </source>
</evidence>
<reference evidence="1" key="1">
    <citation type="submission" date="2022-03" db="EMBL/GenBank/DDBJ databases">
        <title>Identification of a novel bacterium isolated from mangrove sediments.</title>
        <authorList>
            <person name="Pan X."/>
        </authorList>
    </citation>
    <scope>NUCLEOTIDE SEQUENCE</scope>
    <source>
        <strain evidence="1">B1949</strain>
    </source>
</reference>
<name>A0ABT0BG58_9SPHN</name>
<keyword evidence="2" id="KW-1185">Reference proteome</keyword>
<dbReference type="RefSeq" id="WP_244022439.1">
    <property type="nucleotide sequence ID" value="NZ_JALHLF010000072.1"/>
</dbReference>
<proteinExistence type="predicted"/>
<protein>
    <submittedName>
        <fullName evidence="1">Uncharacterized protein</fullName>
    </submittedName>
</protein>
<dbReference type="EMBL" id="JALHLF010000072">
    <property type="protein sequence ID" value="MCJ2184024.1"/>
    <property type="molecule type" value="Genomic_DNA"/>
</dbReference>
<sequence>MRQKYHDIIRNIPHPPIWWFEGIPRYEAFSPAIIGTFEIALVHTECRSCRTRYDIAIKPQPPLYHSLRNILAYTNALEVGDPPFACDELGAQCNMGYAMSSLEFKILEFWCRSDVRSEWQRISHLEQPLVDANWDGENANILPDPIFLRIANSDRNAEWRNARQQGQFSQMIEILREFGCERPIEVANMLDLDRREKSLMRELRELHQIRLRGSVS</sequence>
<organism evidence="1 2">
    <name type="scientific">Novosphingobium organovorum</name>
    <dbReference type="NCBI Taxonomy" id="2930092"/>
    <lineage>
        <taxon>Bacteria</taxon>
        <taxon>Pseudomonadati</taxon>
        <taxon>Pseudomonadota</taxon>
        <taxon>Alphaproteobacteria</taxon>
        <taxon>Sphingomonadales</taxon>
        <taxon>Sphingomonadaceae</taxon>
        <taxon>Novosphingobium</taxon>
    </lineage>
</organism>
<comment type="caution">
    <text evidence="1">The sequence shown here is derived from an EMBL/GenBank/DDBJ whole genome shotgun (WGS) entry which is preliminary data.</text>
</comment>
<accession>A0ABT0BG58</accession>
<gene>
    <name evidence="1" type="ORF">MTR62_15165</name>
</gene>
<evidence type="ECO:0000313" key="1">
    <source>
        <dbReference type="EMBL" id="MCJ2184024.1"/>
    </source>
</evidence>
<dbReference type="Proteomes" id="UP001162881">
    <property type="component" value="Unassembled WGS sequence"/>
</dbReference>